<dbReference type="InterPro" id="IPR002401">
    <property type="entry name" value="Cyt_P450_E_grp-I"/>
</dbReference>
<reference evidence="12 13" key="1">
    <citation type="submission" date="2020-05" db="EMBL/GenBank/DDBJ databases">
        <title>WGS assembly of Panicum virgatum.</title>
        <authorList>
            <person name="Lovell J.T."/>
            <person name="Jenkins J."/>
            <person name="Shu S."/>
            <person name="Juenger T.E."/>
            <person name="Schmutz J."/>
        </authorList>
    </citation>
    <scope>NUCLEOTIDE SEQUENCE [LARGE SCALE GENOMIC DNA]</scope>
    <source>
        <strain evidence="13">cv. AP13</strain>
    </source>
</reference>
<dbReference type="PRINTS" id="PR00463">
    <property type="entry name" value="EP450I"/>
</dbReference>
<evidence type="ECO:0000256" key="4">
    <source>
        <dbReference type="ARBA" id="ARBA00022692"/>
    </source>
</evidence>
<dbReference type="SUPFAM" id="SSF48264">
    <property type="entry name" value="Cytochrome P450"/>
    <property type="match status" value="1"/>
</dbReference>
<keyword evidence="8 11" id="KW-0408">Iron</keyword>
<name>A0A8T0NQ58_PANVG</name>
<dbReference type="InterPro" id="IPR036396">
    <property type="entry name" value="Cyt_P450_sf"/>
</dbReference>
<comment type="cofactor">
    <cofactor evidence="11">
        <name>heme</name>
        <dbReference type="ChEBI" id="CHEBI:30413"/>
    </cofactor>
</comment>
<dbReference type="GO" id="GO:0020037">
    <property type="term" value="F:heme binding"/>
    <property type="evidence" value="ECO:0007669"/>
    <property type="project" value="InterPro"/>
</dbReference>
<keyword evidence="4" id="KW-0812">Transmembrane</keyword>
<evidence type="ECO:0008006" key="14">
    <source>
        <dbReference type="Google" id="ProtNLM"/>
    </source>
</evidence>
<dbReference type="InterPro" id="IPR001128">
    <property type="entry name" value="Cyt_P450"/>
</dbReference>
<dbReference type="GO" id="GO:0006629">
    <property type="term" value="P:lipid metabolic process"/>
    <property type="evidence" value="ECO:0007669"/>
    <property type="project" value="UniProtKB-ARBA"/>
</dbReference>
<dbReference type="AlphaFoldDB" id="A0A8T0NQ58"/>
<proteinExistence type="inferred from homology"/>
<evidence type="ECO:0000256" key="3">
    <source>
        <dbReference type="ARBA" id="ARBA00022617"/>
    </source>
</evidence>
<dbReference type="PANTHER" id="PTHR24282">
    <property type="entry name" value="CYTOCHROME P450 FAMILY MEMBER"/>
    <property type="match status" value="1"/>
</dbReference>
<evidence type="ECO:0000256" key="11">
    <source>
        <dbReference type="PIRSR" id="PIRSR602401-1"/>
    </source>
</evidence>
<dbReference type="GO" id="GO:0016705">
    <property type="term" value="F:oxidoreductase activity, acting on paired donors, with incorporation or reduction of molecular oxygen"/>
    <property type="evidence" value="ECO:0007669"/>
    <property type="project" value="InterPro"/>
</dbReference>
<evidence type="ECO:0000256" key="1">
    <source>
        <dbReference type="ARBA" id="ARBA00004370"/>
    </source>
</evidence>
<comment type="caution">
    <text evidence="12">The sequence shown here is derived from an EMBL/GenBank/DDBJ whole genome shotgun (WGS) entry which is preliminary data.</text>
</comment>
<keyword evidence="6" id="KW-1133">Transmembrane helix</keyword>
<feature type="binding site" description="axial binding residue" evidence="11">
    <location>
        <position position="407"/>
    </location>
    <ligand>
        <name>heme</name>
        <dbReference type="ChEBI" id="CHEBI:30413"/>
    </ligand>
    <ligandPart>
        <name>Fe</name>
        <dbReference type="ChEBI" id="CHEBI:18248"/>
    </ligandPart>
</feature>
<keyword evidence="13" id="KW-1185">Reference proteome</keyword>
<comment type="subcellular location">
    <subcellularLocation>
        <location evidence="1">Membrane</location>
    </subcellularLocation>
</comment>
<dbReference type="Proteomes" id="UP000823388">
    <property type="component" value="Chromosome 9K"/>
</dbReference>
<sequence length="461" mass="50757">MGKHFCSGSVPFPPSSLLISSWLSKCSRTGRACTRRTSWSPCSTPSSATGSCSSMETTGNGTGRWFFRPSPMTRSRSRAHASPYISSVCSSCWLMRFAYTVFDQSMSAVAAEVTKQMMQQWREQARQSGGKGAAAEIDMIVAFNDLTSRINGRVAFGTSHQDVEEVVAFMRKMQKLATAATLDPPILWYLPTRRNWQVRRVNKQLRSKIMSIMQARLAAMSGGGECGNGDLLGLLLEAWTPQRRAGAETLTTDEVVDECKTFFAAGQETTATLLVWAMFLLAAHPEWQDRVREEVLREFPDGGAGEAPGADVLGQLKLLHMVLLEASRLYPPFVYIQRRAAMDVVLGGIKVPRGTVVSIPIAMLHRDREVWGPDADEFNPTRFEHGAARAAKDPKALLTFSMGPRVCTGQSFGIVEAQVAMAMILSKFSFSLSPKYVHKPKYLLSLTPRSGMPLIVKNLDG</sequence>
<dbReference type="GO" id="GO:0004497">
    <property type="term" value="F:monooxygenase activity"/>
    <property type="evidence" value="ECO:0007669"/>
    <property type="project" value="UniProtKB-KW"/>
</dbReference>
<dbReference type="InterPro" id="IPR050665">
    <property type="entry name" value="Cytochrome_P450_Monooxygen"/>
</dbReference>
<keyword evidence="9" id="KW-0503">Monooxygenase</keyword>
<evidence type="ECO:0000256" key="7">
    <source>
        <dbReference type="ARBA" id="ARBA00023002"/>
    </source>
</evidence>
<evidence type="ECO:0000256" key="8">
    <source>
        <dbReference type="ARBA" id="ARBA00023004"/>
    </source>
</evidence>
<protein>
    <recommendedName>
        <fullName evidence="14">Cytochrome P450</fullName>
    </recommendedName>
</protein>
<comment type="similarity">
    <text evidence="2">Belongs to the cytochrome P450 family.</text>
</comment>
<accession>A0A8T0NQ58</accession>
<evidence type="ECO:0000313" key="13">
    <source>
        <dbReference type="Proteomes" id="UP000823388"/>
    </source>
</evidence>
<evidence type="ECO:0000256" key="6">
    <source>
        <dbReference type="ARBA" id="ARBA00022989"/>
    </source>
</evidence>
<keyword evidence="7" id="KW-0560">Oxidoreductase</keyword>
<evidence type="ECO:0000256" key="2">
    <source>
        <dbReference type="ARBA" id="ARBA00010617"/>
    </source>
</evidence>
<organism evidence="12 13">
    <name type="scientific">Panicum virgatum</name>
    <name type="common">Blackwell switchgrass</name>
    <dbReference type="NCBI Taxonomy" id="38727"/>
    <lineage>
        <taxon>Eukaryota</taxon>
        <taxon>Viridiplantae</taxon>
        <taxon>Streptophyta</taxon>
        <taxon>Embryophyta</taxon>
        <taxon>Tracheophyta</taxon>
        <taxon>Spermatophyta</taxon>
        <taxon>Magnoliopsida</taxon>
        <taxon>Liliopsida</taxon>
        <taxon>Poales</taxon>
        <taxon>Poaceae</taxon>
        <taxon>PACMAD clade</taxon>
        <taxon>Panicoideae</taxon>
        <taxon>Panicodae</taxon>
        <taxon>Paniceae</taxon>
        <taxon>Panicinae</taxon>
        <taxon>Panicum</taxon>
        <taxon>Panicum sect. Hiantes</taxon>
    </lineage>
</organism>
<keyword evidence="3 11" id="KW-0349">Heme</keyword>
<evidence type="ECO:0000256" key="5">
    <source>
        <dbReference type="ARBA" id="ARBA00022723"/>
    </source>
</evidence>
<keyword evidence="10" id="KW-0472">Membrane</keyword>
<dbReference type="Pfam" id="PF00067">
    <property type="entry name" value="p450"/>
    <property type="match status" value="1"/>
</dbReference>
<gene>
    <name evidence="12" type="ORF">PVAP13_9KG411200</name>
</gene>
<dbReference type="Gene3D" id="1.10.630.10">
    <property type="entry name" value="Cytochrome P450"/>
    <property type="match status" value="1"/>
</dbReference>
<dbReference type="GO" id="GO:0016020">
    <property type="term" value="C:membrane"/>
    <property type="evidence" value="ECO:0007669"/>
    <property type="project" value="UniProtKB-SubCell"/>
</dbReference>
<dbReference type="GO" id="GO:0005506">
    <property type="term" value="F:iron ion binding"/>
    <property type="evidence" value="ECO:0007669"/>
    <property type="project" value="InterPro"/>
</dbReference>
<evidence type="ECO:0000256" key="9">
    <source>
        <dbReference type="ARBA" id="ARBA00023033"/>
    </source>
</evidence>
<dbReference type="PRINTS" id="PR00385">
    <property type="entry name" value="P450"/>
</dbReference>
<evidence type="ECO:0000313" key="12">
    <source>
        <dbReference type="EMBL" id="KAG2551667.1"/>
    </source>
</evidence>
<evidence type="ECO:0000256" key="10">
    <source>
        <dbReference type="ARBA" id="ARBA00023136"/>
    </source>
</evidence>
<keyword evidence="5 11" id="KW-0479">Metal-binding</keyword>
<dbReference type="PANTHER" id="PTHR24282:SF145">
    <property type="entry name" value="CYTOCHROME P450 CYP709H1"/>
    <property type="match status" value="1"/>
</dbReference>
<dbReference type="EMBL" id="CM029053">
    <property type="protein sequence ID" value="KAG2551667.1"/>
    <property type="molecule type" value="Genomic_DNA"/>
</dbReference>